<evidence type="ECO:0000256" key="1">
    <source>
        <dbReference type="SAM" id="Phobius"/>
    </source>
</evidence>
<reference evidence="3 4" key="1">
    <citation type="submission" date="2024-11" db="EMBL/GenBank/DDBJ databases">
        <title>Adaptive evolution of stress response genes in parasites aligns with host niche diversity.</title>
        <authorList>
            <person name="Hahn C."/>
            <person name="Resl P."/>
        </authorList>
    </citation>
    <scope>NUCLEOTIDE SEQUENCE [LARGE SCALE GENOMIC DNA]</scope>
    <source>
        <strain evidence="3">EGGRZ-B1_66</strain>
        <tissue evidence="3">Body</tissue>
    </source>
</reference>
<dbReference type="GO" id="GO:0016787">
    <property type="term" value="F:hydrolase activity"/>
    <property type="evidence" value="ECO:0007669"/>
    <property type="project" value="UniProtKB-KW"/>
</dbReference>
<keyword evidence="3" id="KW-0378">Hydrolase</keyword>
<keyword evidence="1" id="KW-0472">Membrane</keyword>
<dbReference type="SUPFAM" id="SSF53474">
    <property type="entry name" value="alpha/beta-Hydrolases"/>
    <property type="match status" value="1"/>
</dbReference>
<evidence type="ECO:0000259" key="2">
    <source>
        <dbReference type="Pfam" id="PF12146"/>
    </source>
</evidence>
<keyword evidence="4" id="KW-1185">Reference proteome</keyword>
<feature type="transmembrane region" description="Helical" evidence="1">
    <location>
        <begin position="46"/>
        <end position="67"/>
    </location>
</feature>
<gene>
    <name evidence="3" type="primary">ABHD13</name>
    <name evidence="3" type="ORF">Ciccas_010042</name>
</gene>
<evidence type="ECO:0000313" key="4">
    <source>
        <dbReference type="Proteomes" id="UP001626550"/>
    </source>
</evidence>
<keyword evidence="1" id="KW-1133">Transmembrane helix</keyword>
<dbReference type="Gene3D" id="3.40.50.1820">
    <property type="entry name" value="alpha/beta hydrolase"/>
    <property type="match status" value="1"/>
</dbReference>
<evidence type="ECO:0000313" key="3">
    <source>
        <dbReference type="EMBL" id="KAL3311379.1"/>
    </source>
</evidence>
<feature type="domain" description="Serine aminopeptidase S33" evidence="2">
    <location>
        <begin position="128"/>
        <end position="260"/>
    </location>
</feature>
<dbReference type="EMBL" id="JBJKFK010002263">
    <property type="protein sequence ID" value="KAL3311379.1"/>
    <property type="molecule type" value="Genomic_DNA"/>
</dbReference>
<dbReference type="InterPro" id="IPR022742">
    <property type="entry name" value="Hydrolase_4"/>
</dbReference>
<dbReference type="Proteomes" id="UP001626550">
    <property type="component" value="Unassembled WGS sequence"/>
</dbReference>
<dbReference type="Pfam" id="PF12146">
    <property type="entry name" value="Hydrolase_4"/>
    <property type="match status" value="1"/>
</dbReference>
<comment type="caution">
    <text evidence="3">The sequence shown here is derived from an EMBL/GenBank/DDBJ whole genome shotgun (WGS) entry which is preliminary data.</text>
</comment>
<dbReference type="PANTHER" id="PTHR12277">
    <property type="entry name" value="ALPHA/BETA HYDROLASE DOMAIN-CONTAINING PROTEIN"/>
    <property type="match status" value="1"/>
</dbReference>
<organism evidence="3 4">
    <name type="scientific">Cichlidogyrus casuarinus</name>
    <dbReference type="NCBI Taxonomy" id="1844966"/>
    <lineage>
        <taxon>Eukaryota</taxon>
        <taxon>Metazoa</taxon>
        <taxon>Spiralia</taxon>
        <taxon>Lophotrochozoa</taxon>
        <taxon>Platyhelminthes</taxon>
        <taxon>Monogenea</taxon>
        <taxon>Monopisthocotylea</taxon>
        <taxon>Dactylogyridea</taxon>
        <taxon>Ancyrocephalidae</taxon>
        <taxon>Cichlidogyrus</taxon>
    </lineage>
</organism>
<dbReference type="InterPro" id="IPR029058">
    <property type="entry name" value="AB_hydrolase_fold"/>
</dbReference>
<proteinExistence type="predicted"/>
<keyword evidence="1" id="KW-0812">Transmembrane</keyword>
<sequence>MCWPMLDMYTYRPTHKKDQIRQALLYHIPFVASLALILLYSQLTGVLAFVVCLFWLLSLFTLGINILENNLIYVPEEPATAKFLLDSPEKYGYQCWENVELKPDGPSGPKIHGYLLLLPDLQQRKSSPTIIFFHGNAGNIGYRLALCELFTSAVNANVMIIDYRGYGRSEGTPSEAGLAADAQCTLDFADCVCRPDLDANQIVVFGRSLGGAVAIELVTKASNYGRVRGLLVENTFTSMPEMASSLFARMSVPLHKLVPLCLYSNIYPNLMRVDHLMKQEKRGIVPPMAMLFLVGDADTLIPCNMVKKMGAVYVESRYPDATQQQRDGLLPSEYLNLPDVHDGLVRFPDGNHNDTWVQPGWKEVIVKFFHHITTDS</sequence>
<dbReference type="AlphaFoldDB" id="A0ABD2PVT5"/>
<name>A0ABD2PVT5_9PLAT</name>
<feature type="transmembrane region" description="Helical" evidence="1">
    <location>
        <begin position="23"/>
        <end position="40"/>
    </location>
</feature>
<accession>A0ABD2PVT5</accession>
<dbReference type="PANTHER" id="PTHR12277:SF81">
    <property type="entry name" value="PROTEIN ABHD13"/>
    <property type="match status" value="1"/>
</dbReference>
<protein>
    <submittedName>
        <fullName evidence="3">Alpha/beta hydrolase domain-containing protein 13</fullName>
    </submittedName>
</protein>